<dbReference type="PANTHER" id="PTHR46186:SF12">
    <property type="entry name" value="CYSTATIN C (AMYLOID ANGIOPATHY AND CEREBRAL HEMORRHAGE)-RELATED"/>
    <property type="match status" value="1"/>
</dbReference>
<dbReference type="Ensembl" id="ENSDCDT00010001916.1">
    <property type="protein sequence ID" value="ENSDCDP00010001842.1"/>
    <property type="gene ID" value="ENSDCDG00010000928.1"/>
</dbReference>
<keyword evidence="5" id="KW-1185">Reference proteome</keyword>
<name>A0AAY3ZYF0_9TELE</name>
<reference evidence="4" key="2">
    <citation type="submission" date="2025-08" db="UniProtKB">
        <authorList>
            <consortium name="Ensembl"/>
        </authorList>
    </citation>
    <scope>IDENTIFICATION</scope>
</reference>
<dbReference type="CDD" id="cd00042">
    <property type="entry name" value="CY"/>
    <property type="match status" value="1"/>
</dbReference>
<evidence type="ECO:0000256" key="2">
    <source>
        <dbReference type="SAM" id="SignalP"/>
    </source>
</evidence>
<comment type="similarity">
    <text evidence="1">Belongs to the cystatin family.</text>
</comment>
<dbReference type="Pfam" id="PF00031">
    <property type="entry name" value="Cystatin"/>
    <property type="match status" value="1"/>
</dbReference>
<dbReference type="GeneTree" id="ENSGT00940000175852"/>
<evidence type="ECO:0000256" key="1">
    <source>
        <dbReference type="ARBA" id="ARBA00009403"/>
    </source>
</evidence>
<reference evidence="4" key="3">
    <citation type="submission" date="2025-09" db="UniProtKB">
        <authorList>
            <consortium name="Ensembl"/>
        </authorList>
    </citation>
    <scope>IDENTIFICATION</scope>
</reference>
<evidence type="ECO:0000259" key="3">
    <source>
        <dbReference type="Pfam" id="PF00031"/>
    </source>
</evidence>
<organism evidence="4 5">
    <name type="scientific">Denticeps clupeoides</name>
    <name type="common">denticle herring</name>
    <dbReference type="NCBI Taxonomy" id="299321"/>
    <lineage>
        <taxon>Eukaryota</taxon>
        <taxon>Metazoa</taxon>
        <taxon>Chordata</taxon>
        <taxon>Craniata</taxon>
        <taxon>Vertebrata</taxon>
        <taxon>Euteleostomi</taxon>
        <taxon>Actinopterygii</taxon>
        <taxon>Neopterygii</taxon>
        <taxon>Teleostei</taxon>
        <taxon>Clupei</taxon>
        <taxon>Clupeiformes</taxon>
        <taxon>Denticipitoidei</taxon>
        <taxon>Denticipitidae</taxon>
        <taxon>Denticeps</taxon>
    </lineage>
</organism>
<dbReference type="PANTHER" id="PTHR46186">
    <property type="entry name" value="CYSTATIN"/>
    <property type="match status" value="1"/>
</dbReference>
<proteinExistence type="inferred from homology"/>
<evidence type="ECO:0000313" key="4">
    <source>
        <dbReference type="Ensembl" id="ENSDCDP00010001842.1"/>
    </source>
</evidence>
<dbReference type="GO" id="GO:0005615">
    <property type="term" value="C:extracellular space"/>
    <property type="evidence" value="ECO:0007669"/>
    <property type="project" value="TreeGrafter"/>
</dbReference>
<reference evidence="4 5" key="1">
    <citation type="submission" date="2020-06" db="EMBL/GenBank/DDBJ databases">
        <authorList>
            <consortium name="Wellcome Sanger Institute Data Sharing"/>
        </authorList>
    </citation>
    <scope>NUCLEOTIDE SEQUENCE [LARGE SCALE GENOMIC DNA]</scope>
</reference>
<dbReference type="Gene3D" id="3.10.450.10">
    <property type="match status" value="1"/>
</dbReference>
<feature type="domain" description="Cystatin" evidence="3">
    <location>
        <begin position="26"/>
        <end position="101"/>
    </location>
</feature>
<feature type="chain" id="PRO_5044198783" description="Cystatin domain-containing protein" evidence="2">
    <location>
        <begin position="20"/>
        <end position="115"/>
    </location>
</feature>
<dbReference type="InterPro" id="IPR000010">
    <property type="entry name" value="Cystatin_dom"/>
</dbReference>
<protein>
    <recommendedName>
        <fullName evidence="3">Cystatin domain-containing protein</fullName>
    </recommendedName>
</protein>
<accession>A0AAY3ZYF0</accession>
<dbReference type="SUPFAM" id="SSF54403">
    <property type="entry name" value="Cystatin/monellin"/>
    <property type="match status" value="1"/>
</dbReference>
<sequence length="115" mass="12428">MALLLALLLAAAAADVAVSGDLARFSPDVIKAADFAISAQNRMSNYPYAYKVMSVLSDTAQVRPPPARVKYSMVVEVGETACKNTQSLKLSDCVLQNLPNTKVLLTEFYYTLTPP</sequence>
<evidence type="ECO:0000313" key="5">
    <source>
        <dbReference type="Proteomes" id="UP000694580"/>
    </source>
</evidence>
<dbReference type="InterPro" id="IPR046350">
    <property type="entry name" value="Cystatin_sf"/>
</dbReference>
<dbReference type="AlphaFoldDB" id="A0AAY3ZYF0"/>
<dbReference type="GO" id="GO:0005737">
    <property type="term" value="C:cytoplasm"/>
    <property type="evidence" value="ECO:0007669"/>
    <property type="project" value="TreeGrafter"/>
</dbReference>
<feature type="signal peptide" evidence="2">
    <location>
        <begin position="1"/>
        <end position="19"/>
    </location>
</feature>
<dbReference type="GO" id="GO:0031982">
    <property type="term" value="C:vesicle"/>
    <property type="evidence" value="ECO:0007669"/>
    <property type="project" value="TreeGrafter"/>
</dbReference>
<dbReference type="Proteomes" id="UP000694580">
    <property type="component" value="Chromosome 3"/>
</dbReference>
<keyword evidence="2" id="KW-0732">Signal</keyword>
<dbReference type="GO" id="GO:0004869">
    <property type="term" value="F:cysteine-type endopeptidase inhibitor activity"/>
    <property type="evidence" value="ECO:0007669"/>
    <property type="project" value="InterPro"/>
</dbReference>